<sequence length="310" mass="33596">MHFIVTGGAGFIGSHLVEQLLAEGHNVTVVDNLVTGSLNNLPESPYLKLVSQNIADCKPQDFTQPIDGIAHLAATPSVTESWLNPLEAHHNNLSTLLSVLLLCKDLNIPRLVLASSAAVYGNPISVPISEEHPTSPISPYGLQKLVCEQYATLFAKQFGLSFVGLRLFNVFGPRQQPNSPYSGVISIFISAAQQGLPITIYGDGTQTRDFIYVKDVANAFSKALTHPMEPGSSLTCNIGTGTSISLIQLLNIVKDLFPEWQSEPQFSSPRPGDIQDSRSDILKAINNLGFTPKWSVQSGLKSLMNFPVEK</sequence>
<dbReference type="AlphaFoldDB" id="K9W088"/>
<organism evidence="2 3">
    <name type="scientific">Crinalium epipsammum PCC 9333</name>
    <dbReference type="NCBI Taxonomy" id="1173022"/>
    <lineage>
        <taxon>Bacteria</taxon>
        <taxon>Bacillati</taxon>
        <taxon>Cyanobacteriota</taxon>
        <taxon>Cyanophyceae</taxon>
        <taxon>Gomontiellales</taxon>
        <taxon>Gomontiellaceae</taxon>
        <taxon>Crinalium</taxon>
    </lineage>
</organism>
<protein>
    <submittedName>
        <fullName evidence="2">UDP-glucose 4-epimerase</fullName>
        <ecNumber evidence="2">5.1.3.2</ecNumber>
    </submittedName>
</protein>
<dbReference type="eggNOG" id="COG1087">
    <property type="taxonomic scope" value="Bacteria"/>
</dbReference>
<dbReference type="PANTHER" id="PTHR43245">
    <property type="entry name" value="BIFUNCTIONAL POLYMYXIN RESISTANCE PROTEIN ARNA"/>
    <property type="match status" value="1"/>
</dbReference>
<dbReference type="InterPro" id="IPR001509">
    <property type="entry name" value="Epimerase_deHydtase"/>
</dbReference>
<dbReference type="Pfam" id="PF01370">
    <property type="entry name" value="Epimerase"/>
    <property type="match status" value="1"/>
</dbReference>
<evidence type="ECO:0000259" key="1">
    <source>
        <dbReference type="Pfam" id="PF01370"/>
    </source>
</evidence>
<feature type="domain" description="NAD-dependent epimerase/dehydratase" evidence="1">
    <location>
        <begin position="4"/>
        <end position="239"/>
    </location>
</feature>
<gene>
    <name evidence="2" type="ORF">Cri9333_2775</name>
</gene>
<dbReference type="InterPro" id="IPR050177">
    <property type="entry name" value="Lipid_A_modif_metabolic_enz"/>
</dbReference>
<keyword evidence="3" id="KW-1185">Reference proteome</keyword>
<dbReference type="STRING" id="1173022.Cri9333_2775"/>
<reference evidence="2 3" key="1">
    <citation type="submission" date="2012-06" db="EMBL/GenBank/DDBJ databases">
        <title>Finished chromosome of genome of Crinalium epipsammum PCC 9333.</title>
        <authorList>
            <consortium name="US DOE Joint Genome Institute"/>
            <person name="Gugger M."/>
            <person name="Coursin T."/>
            <person name="Rippka R."/>
            <person name="Tandeau De Marsac N."/>
            <person name="Huntemann M."/>
            <person name="Wei C.-L."/>
            <person name="Han J."/>
            <person name="Detter J.C."/>
            <person name="Han C."/>
            <person name="Tapia R."/>
            <person name="Davenport K."/>
            <person name="Daligault H."/>
            <person name="Erkkila T."/>
            <person name="Gu W."/>
            <person name="Munk A.C.C."/>
            <person name="Teshima H."/>
            <person name="Xu Y."/>
            <person name="Chain P."/>
            <person name="Chen A."/>
            <person name="Krypides N."/>
            <person name="Mavromatis K."/>
            <person name="Markowitz V."/>
            <person name="Szeto E."/>
            <person name="Ivanova N."/>
            <person name="Mikhailova N."/>
            <person name="Ovchinnikova G."/>
            <person name="Pagani I."/>
            <person name="Pati A."/>
            <person name="Goodwin L."/>
            <person name="Peters L."/>
            <person name="Pitluck S."/>
            <person name="Woyke T."/>
            <person name="Kerfeld C."/>
        </authorList>
    </citation>
    <scope>NUCLEOTIDE SEQUENCE [LARGE SCALE GENOMIC DNA]</scope>
    <source>
        <strain evidence="2 3">PCC 9333</strain>
    </source>
</reference>
<dbReference type="EMBL" id="CP003620">
    <property type="protein sequence ID" value="AFZ13621.1"/>
    <property type="molecule type" value="Genomic_DNA"/>
</dbReference>
<dbReference type="PANTHER" id="PTHR43245:SF13">
    <property type="entry name" value="UDP-D-APIOSE_UDP-D-XYLOSE SYNTHASE 2"/>
    <property type="match status" value="1"/>
</dbReference>
<name>K9W088_9CYAN</name>
<evidence type="ECO:0000313" key="2">
    <source>
        <dbReference type="EMBL" id="AFZ13621.1"/>
    </source>
</evidence>
<dbReference type="Gene3D" id="3.40.50.720">
    <property type="entry name" value="NAD(P)-binding Rossmann-like Domain"/>
    <property type="match status" value="1"/>
</dbReference>
<dbReference type="KEGG" id="cep:Cri9333_2775"/>
<dbReference type="Proteomes" id="UP000010472">
    <property type="component" value="Chromosome"/>
</dbReference>
<dbReference type="Gene3D" id="3.90.25.10">
    <property type="entry name" value="UDP-galactose 4-epimerase, domain 1"/>
    <property type="match status" value="1"/>
</dbReference>
<keyword evidence="2" id="KW-0413">Isomerase</keyword>
<dbReference type="HOGENOM" id="CLU_007383_1_7_3"/>
<dbReference type="EC" id="5.1.3.2" evidence="2"/>
<proteinExistence type="predicted"/>
<accession>K9W088</accession>
<dbReference type="PATRIC" id="fig|1173022.3.peg.3010"/>
<dbReference type="SUPFAM" id="SSF51735">
    <property type="entry name" value="NAD(P)-binding Rossmann-fold domains"/>
    <property type="match status" value="1"/>
</dbReference>
<dbReference type="GO" id="GO:0003978">
    <property type="term" value="F:UDP-glucose 4-epimerase activity"/>
    <property type="evidence" value="ECO:0007669"/>
    <property type="project" value="UniProtKB-EC"/>
</dbReference>
<evidence type="ECO:0000313" key="3">
    <source>
        <dbReference type="Proteomes" id="UP000010472"/>
    </source>
</evidence>
<dbReference type="RefSeq" id="WP_015203731.1">
    <property type="nucleotide sequence ID" value="NC_019753.1"/>
</dbReference>
<dbReference type="InterPro" id="IPR036291">
    <property type="entry name" value="NAD(P)-bd_dom_sf"/>
</dbReference>
<dbReference type="OrthoDB" id="9811743at2"/>